<proteinExistence type="predicted"/>
<dbReference type="Pfam" id="PF18918">
    <property type="entry name" value="DUF5669"/>
    <property type="match status" value="1"/>
</dbReference>
<reference evidence="1 2" key="1">
    <citation type="submission" date="2020-08" db="EMBL/GenBank/DDBJ databases">
        <title>Bridging the membrane lipid divide: bacteria of the FCB group superphylum have the potential to synthesize archaeal ether lipids.</title>
        <authorList>
            <person name="Villanueva L."/>
            <person name="Von Meijenfeldt F.A.B."/>
            <person name="Westbye A.B."/>
            <person name="Yadav S."/>
            <person name="Hopmans E.C."/>
            <person name="Dutilh B.E."/>
            <person name="Sinninghe Damste J.S."/>
        </authorList>
    </citation>
    <scope>NUCLEOTIDE SEQUENCE [LARGE SCALE GENOMIC DNA]</scope>
    <source>
        <strain evidence="1">NIOZ-UU100</strain>
    </source>
</reference>
<dbReference type="EMBL" id="JACNFK010000030">
    <property type="protein sequence ID" value="MBC8519932.1"/>
    <property type="molecule type" value="Genomic_DNA"/>
</dbReference>
<dbReference type="NCBIfam" id="TIGR02647">
    <property type="entry name" value="DNA"/>
    <property type="match status" value="1"/>
</dbReference>
<evidence type="ECO:0000313" key="1">
    <source>
        <dbReference type="EMBL" id="MBC8519932.1"/>
    </source>
</evidence>
<gene>
    <name evidence="1" type="ORF">H8D24_05965</name>
</gene>
<protein>
    <submittedName>
        <fullName evidence="1">TIGR02647 family protein</fullName>
    </submittedName>
</protein>
<comment type="caution">
    <text evidence="1">The sequence shown here is derived from an EMBL/GenBank/DDBJ whole genome shotgun (WGS) entry which is preliminary data.</text>
</comment>
<dbReference type="InterPro" id="IPR013468">
    <property type="entry name" value="CHP02647"/>
</dbReference>
<dbReference type="Proteomes" id="UP000654401">
    <property type="component" value="Unassembled WGS sequence"/>
</dbReference>
<evidence type="ECO:0000313" key="2">
    <source>
        <dbReference type="Proteomes" id="UP000654401"/>
    </source>
</evidence>
<organism evidence="1 2">
    <name type="scientific">Candidatus Thiopontia autotrophica</name>
    <dbReference type="NCBI Taxonomy" id="2841688"/>
    <lineage>
        <taxon>Bacteria</taxon>
        <taxon>Pseudomonadati</taxon>
        <taxon>Pseudomonadota</taxon>
        <taxon>Gammaproteobacteria</taxon>
        <taxon>Candidatus Thiopontia</taxon>
    </lineage>
</organism>
<dbReference type="AlphaFoldDB" id="A0A8J6TXN6"/>
<sequence>MSYTQELVDELNLLMQFDLHSTQEGIKIHNSAGVGMVKAAERLHKKGITSQKDGGYLTDFGIECAERAQTLHDMLS</sequence>
<accession>A0A8J6TXN6</accession>
<name>A0A8J6TXN6_9GAMM</name>